<dbReference type="AlphaFoldDB" id="A0A147KJF9"/>
<name>A0A147KJF9_THECS</name>
<dbReference type="RefSeq" id="WP_068756351.1">
    <property type="nucleotide sequence ID" value="NZ_KQ950182.1"/>
</dbReference>
<dbReference type="Proteomes" id="UP000074382">
    <property type="component" value="Unassembled WGS sequence"/>
</dbReference>
<reference evidence="2" key="1">
    <citation type="journal article" date="2017" name="Acta Aliment.">
        <title>Plant polysaccharide degrading enzyme system of Thermpbifida cellulosilytica TB100 revealed by de novo genome project data.</title>
        <authorList>
            <person name="Toth A."/>
            <person name="Baka E."/>
            <person name="Luzics S."/>
            <person name="Bata-Vidacs I."/>
            <person name="Nagy I."/>
            <person name="Balint B."/>
            <person name="Herceg R."/>
            <person name="Olasz F."/>
            <person name="Wilk T."/>
            <person name="Nagy T."/>
            <person name="Kriszt B."/>
            <person name="Nagy I."/>
            <person name="Kukolya J."/>
        </authorList>
    </citation>
    <scope>NUCLEOTIDE SEQUENCE [LARGE SCALE GENOMIC DNA]</scope>
    <source>
        <strain evidence="2">TB100</strain>
    </source>
</reference>
<sequence>MTGRSEQVRIYLVSGNRVWRGKTELSPARIRALAEALAAIARAREEEALRDAYPVGARVRFGGNLHTVTGYTDSPGLPPMLRLSGNTIAHPDHVTRT</sequence>
<evidence type="ECO:0000313" key="1">
    <source>
        <dbReference type="EMBL" id="KUP97426.1"/>
    </source>
</evidence>
<proteinExistence type="predicted"/>
<dbReference type="EMBL" id="LGEM01000026">
    <property type="protein sequence ID" value="KUP97426.1"/>
    <property type="molecule type" value="Genomic_DNA"/>
</dbReference>
<keyword evidence="2" id="KW-1185">Reference proteome</keyword>
<accession>A0A147KJF9</accession>
<organism evidence="1 2">
    <name type="scientific">Thermobifida cellulosilytica TB100</name>
    <dbReference type="NCBI Taxonomy" id="665004"/>
    <lineage>
        <taxon>Bacteria</taxon>
        <taxon>Bacillati</taxon>
        <taxon>Actinomycetota</taxon>
        <taxon>Actinomycetes</taxon>
        <taxon>Streptosporangiales</taxon>
        <taxon>Nocardiopsidaceae</taxon>
        <taxon>Thermobifida</taxon>
    </lineage>
</organism>
<protein>
    <submittedName>
        <fullName evidence="1">Uncharacterized protein</fullName>
    </submittedName>
</protein>
<comment type="caution">
    <text evidence="1">The sequence shown here is derived from an EMBL/GenBank/DDBJ whole genome shotgun (WGS) entry which is preliminary data.</text>
</comment>
<gene>
    <name evidence="1" type="ORF">AC529_06810</name>
</gene>
<evidence type="ECO:0000313" key="2">
    <source>
        <dbReference type="Proteomes" id="UP000074382"/>
    </source>
</evidence>
<dbReference type="PATRIC" id="fig|665004.4.peg.2477"/>
<dbReference type="STRING" id="665004.AC529_06810"/>